<dbReference type="PANTHER" id="PTHR13191">
    <property type="entry name" value="RIBOSOMAL RNA PROCESSING PROTEIN 7-RELATED"/>
    <property type="match status" value="1"/>
</dbReference>
<name>A0A1Y1XNJ4_9FUNG</name>
<dbReference type="GO" id="GO:0034456">
    <property type="term" value="C:UTP-C complex"/>
    <property type="evidence" value="ECO:0007669"/>
    <property type="project" value="TreeGrafter"/>
</dbReference>
<feature type="region of interest" description="Disordered" evidence="3">
    <location>
        <begin position="168"/>
        <end position="194"/>
    </location>
</feature>
<gene>
    <name evidence="5" type="ORF">BCR32DRAFT_324533</name>
</gene>
<dbReference type="Gene3D" id="6.10.250.1770">
    <property type="match status" value="1"/>
</dbReference>
<keyword evidence="2" id="KW-0175">Coiled coil</keyword>
<dbReference type="Pfam" id="PF17799">
    <property type="entry name" value="RRM_Rrp7"/>
    <property type="match status" value="1"/>
</dbReference>
<dbReference type="InterPro" id="IPR040447">
    <property type="entry name" value="RRM_Rrp7"/>
</dbReference>
<proteinExistence type="inferred from homology"/>
<feature type="domain" description="RRM" evidence="4">
    <location>
        <begin position="77"/>
        <end position="169"/>
    </location>
</feature>
<dbReference type="GO" id="GO:0006364">
    <property type="term" value="P:rRNA processing"/>
    <property type="evidence" value="ECO:0007669"/>
    <property type="project" value="TreeGrafter"/>
</dbReference>
<evidence type="ECO:0000313" key="6">
    <source>
        <dbReference type="Proteomes" id="UP000193944"/>
    </source>
</evidence>
<dbReference type="PANTHER" id="PTHR13191:SF0">
    <property type="entry name" value="RIBOSOMAL RNA-PROCESSING PROTEIN 7 HOMOLOG A-RELATED"/>
    <property type="match status" value="1"/>
</dbReference>
<dbReference type="Pfam" id="PF12923">
    <property type="entry name" value="RRP7"/>
    <property type="match status" value="1"/>
</dbReference>
<dbReference type="CDD" id="cd12951">
    <property type="entry name" value="RRP7_Rrp7A"/>
    <property type="match status" value="1"/>
</dbReference>
<dbReference type="GO" id="GO:0000028">
    <property type="term" value="P:ribosomal small subunit assembly"/>
    <property type="evidence" value="ECO:0007669"/>
    <property type="project" value="TreeGrafter"/>
</dbReference>
<reference evidence="5 6" key="2">
    <citation type="submission" date="2016-08" db="EMBL/GenBank/DDBJ databases">
        <title>Pervasive Adenine N6-methylation of Active Genes in Fungi.</title>
        <authorList>
            <consortium name="DOE Joint Genome Institute"/>
            <person name="Mondo S.J."/>
            <person name="Dannebaum R.O."/>
            <person name="Kuo R.C."/>
            <person name="Labutti K."/>
            <person name="Haridas S."/>
            <person name="Kuo A."/>
            <person name="Salamov A."/>
            <person name="Ahrendt S.R."/>
            <person name="Lipzen A."/>
            <person name="Sullivan W."/>
            <person name="Andreopoulos W.B."/>
            <person name="Clum A."/>
            <person name="Lindquist E."/>
            <person name="Daum C."/>
            <person name="Ramamoorthy G.K."/>
            <person name="Gryganskyi A."/>
            <person name="Culley D."/>
            <person name="Magnuson J.K."/>
            <person name="James T.Y."/>
            <person name="O'Malley M.A."/>
            <person name="Stajich J.E."/>
            <person name="Spatafora J.W."/>
            <person name="Visel A."/>
            <person name="Grigoriev I.V."/>
        </authorList>
    </citation>
    <scope>NUCLEOTIDE SEQUENCE [LARGE SCALE GENOMIC DNA]</scope>
    <source>
        <strain evidence="5 6">S4</strain>
    </source>
</reference>
<feature type="coiled-coil region" evidence="2">
    <location>
        <begin position="304"/>
        <end position="331"/>
    </location>
</feature>
<dbReference type="EMBL" id="MCFG01000010">
    <property type="protein sequence ID" value="ORX87303.1"/>
    <property type="molecule type" value="Genomic_DNA"/>
</dbReference>
<dbReference type="InterPro" id="IPR035979">
    <property type="entry name" value="RBD_domain_sf"/>
</dbReference>
<dbReference type="InterPro" id="IPR012677">
    <property type="entry name" value="Nucleotide-bd_a/b_plait_sf"/>
</dbReference>
<evidence type="ECO:0000256" key="3">
    <source>
        <dbReference type="SAM" id="MobiDB-lite"/>
    </source>
</evidence>
<dbReference type="Proteomes" id="UP000193944">
    <property type="component" value="Unassembled WGS sequence"/>
</dbReference>
<dbReference type="InterPro" id="IPR024326">
    <property type="entry name" value="RRP7_C"/>
</dbReference>
<dbReference type="GO" id="GO:0003723">
    <property type="term" value="F:RNA binding"/>
    <property type="evidence" value="ECO:0007669"/>
    <property type="project" value="InterPro"/>
</dbReference>
<evidence type="ECO:0000259" key="4">
    <source>
        <dbReference type="SMART" id="SM00360"/>
    </source>
</evidence>
<sequence>MAKSKKSKNVEIQPRKKSKALRELKSGFKILKIEMPPLNIFSSLNSNKIQTIPVSHYIYFKKHESYRNDEDTPTDCTIFVCNLPIDTTIPHLKHIFKHCGPIVNCKMNKNPVDLLENSEEIFIEDEEMENVFGRETYTTGITAHVVFSSEEGVENALNMKQKIRVWKPDNSFEDEDEEEENEASDMEADEDTLDFEEDSNAMPIGYKKWMQQYKYIRPRPKALKTRVDNYMVNFSRMEEIEKLELDKKINLVDEDGFTLVTRRARRNTNVSKDGASVTAARLEDVKDLKPKKKELQDFYRFQMKEKKRNELAELRRKFEEDKKRIAELKSSRRFKPY</sequence>
<dbReference type="GO" id="GO:0032545">
    <property type="term" value="C:CURI complex"/>
    <property type="evidence" value="ECO:0007669"/>
    <property type="project" value="TreeGrafter"/>
</dbReference>
<evidence type="ECO:0000256" key="2">
    <source>
        <dbReference type="SAM" id="Coils"/>
    </source>
</evidence>
<reference evidence="5 6" key="1">
    <citation type="submission" date="2016-08" db="EMBL/GenBank/DDBJ databases">
        <title>A Parts List for Fungal Cellulosomes Revealed by Comparative Genomics.</title>
        <authorList>
            <consortium name="DOE Joint Genome Institute"/>
            <person name="Haitjema C.H."/>
            <person name="Gilmore S.P."/>
            <person name="Henske J.K."/>
            <person name="Solomon K.V."/>
            <person name="De Groot R."/>
            <person name="Kuo A."/>
            <person name="Mondo S.J."/>
            <person name="Salamov A.A."/>
            <person name="Labutti K."/>
            <person name="Zhao Z."/>
            <person name="Chiniquy J."/>
            <person name="Barry K."/>
            <person name="Brewer H.M."/>
            <person name="Purvine S.O."/>
            <person name="Wright A.T."/>
            <person name="Boxma B."/>
            <person name="Van Alen T."/>
            <person name="Hackstein J.H."/>
            <person name="Baker S.E."/>
            <person name="Grigoriev I.V."/>
            <person name="O'Malley M.A."/>
        </authorList>
    </citation>
    <scope>NUCLEOTIDE SEQUENCE [LARGE SCALE GENOMIC DNA]</scope>
    <source>
        <strain evidence="5 6">S4</strain>
    </source>
</reference>
<dbReference type="SMART" id="SM00360">
    <property type="entry name" value="RRM"/>
    <property type="match status" value="1"/>
</dbReference>
<comment type="similarity">
    <text evidence="1">Belongs to the RRP7 family.</text>
</comment>
<accession>A0A1Y1XNJ4</accession>
<dbReference type="STRING" id="1754192.A0A1Y1XNJ4"/>
<evidence type="ECO:0000313" key="5">
    <source>
        <dbReference type="EMBL" id="ORX87303.1"/>
    </source>
</evidence>
<dbReference type="InterPro" id="IPR040446">
    <property type="entry name" value="RRP7"/>
</dbReference>
<evidence type="ECO:0000256" key="1">
    <source>
        <dbReference type="ARBA" id="ARBA00006110"/>
    </source>
</evidence>
<dbReference type="AlphaFoldDB" id="A0A1Y1XNJ4"/>
<dbReference type="Gene3D" id="3.30.70.330">
    <property type="match status" value="1"/>
</dbReference>
<organism evidence="5 6">
    <name type="scientific">Anaeromyces robustus</name>
    <dbReference type="NCBI Taxonomy" id="1754192"/>
    <lineage>
        <taxon>Eukaryota</taxon>
        <taxon>Fungi</taxon>
        <taxon>Fungi incertae sedis</taxon>
        <taxon>Chytridiomycota</taxon>
        <taxon>Chytridiomycota incertae sedis</taxon>
        <taxon>Neocallimastigomycetes</taxon>
        <taxon>Neocallimastigales</taxon>
        <taxon>Neocallimastigaceae</taxon>
        <taxon>Anaeromyces</taxon>
    </lineage>
</organism>
<dbReference type="OrthoDB" id="5390at2759"/>
<dbReference type="InterPro" id="IPR000504">
    <property type="entry name" value="RRM_dom"/>
</dbReference>
<feature type="compositionally biased region" description="Acidic residues" evidence="3">
    <location>
        <begin position="171"/>
        <end position="194"/>
    </location>
</feature>
<protein>
    <recommendedName>
        <fullName evidence="4">RRM domain-containing protein</fullName>
    </recommendedName>
</protein>
<keyword evidence="6" id="KW-1185">Reference proteome</keyword>
<comment type="caution">
    <text evidence="5">The sequence shown here is derived from an EMBL/GenBank/DDBJ whole genome shotgun (WGS) entry which is preliminary data.</text>
</comment>
<dbReference type="SUPFAM" id="SSF54928">
    <property type="entry name" value="RNA-binding domain, RBD"/>
    <property type="match status" value="1"/>
</dbReference>